<comment type="caution">
    <text evidence="9">The sequence shown here is derived from an EMBL/GenBank/DDBJ whole genome shotgun (WGS) entry which is preliminary data.</text>
</comment>
<evidence type="ECO:0000256" key="4">
    <source>
        <dbReference type="ARBA" id="ARBA00022679"/>
    </source>
</evidence>
<keyword evidence="5 8" id="KW-0812">Transmembrane</keyword>
<dbReference type="InterPro" id="IPR050297">
    <property type="entry name" value="LipidA_mod_glycosyltrf_83"/>
</dbReference>
<evidence type="ECO:0000313" key="9">
    <source>
        <dbReference type="EMBL" id="GAF95834.1"/>
    </source>
</evidence>
<dbReference type="PANTHER" id="PTHR33908:SF3">
    <property type="entry name" value="UNDECAPRENYL PHOSPHATE-ALPHA-4-AMINO-4-DEOXY-L-ARABINOSE ARABINOSYL TRANSFERASE"/>
    <property type="match status" value="1"/>
</dbReference>
<keyword evidence="7 8" id="KW-0472">Membrane</keyword>
<dbReference type="PANTHER" id="PTHR33908">
    <property type="entry name" value="MANNOSYLTRANSFERASE YKCB-RELATED"/>
    <property type="match status" value="1"/>
</dbReference>
<dbReference type="GO" id="GO:0009103">
    <property type="term" value="P:lipopolysaccharide biosynthetic process"/>
    <property type="evidence" value="ECO:0007669"/>
    <property type="project" value="TreeGrafter"/>
</dbReference>
<evidence type="ECO:0000256" key="6">
    <source>
        <dbReference type="ARBA" id="ARBA00022989"/>
    </source>
</evidence>
<organism evidence="9">
    <name type="scientific">marine sediment metagenome</name>
    <dbReference type="NCBI Taxonomy" id="412755"/>
    <lineage>
        <taxon>unclassified sequences</taxon>
        <taxon>metagenomes</taxon>
        <taxon>ecological metagenomes</taxon>
    </lineage>
</organism>
<feature type="non-terminal residue" evidence="9">
    <location>
        <position position="110"/>
    </location>
</feature>
<accession>X0TRI6</accession>
<evidence type="ECO:0000256" key="7">
    <source>
        <dbReference type="ARBA" id="ARBA00023136"/>
    </source>
</evidence>
<keyword evidence="3" id="KW-0328">Glycosyltransferase</keyword>
<gene>
    <name evidence="9" type="ORF">S01H1_23228</name>
</gene>
<evidence type="ECO:0000256" key="5">
    <source>
        <dbReference type="ARBA" id="ARBA00022692"/>
    </source>
</evidence>
<dbReference type="EMBL" id="BARS01013339">
    <property type="protein sequence ID" value="GAF95834.1"/>
    <property type="molecule type" value="Genomic_DNA"/>
</dbReference>
<dbReference type="AlphaFoldDB" id="X0TRI6"/>
<evidence type="ECO:0008006" key="10">
    <source>
        <dbReference type="Google" id="ProtNLM"/>
    </source>
</evidence>
<name>X0TRI6_9ZZZZ</name>
<protein>
    <recommendedName>
        <fullName evidence="10">Glycosyltransferase RgtA/B/C/D-like domain-containing protein</fullName>
    </recommendedName>
</protein>
<evidence type="ECO:0000256" key="1">
    <source>
        <dbReference type="ARBA" id="ARBA00004651"/>
    </source>
</evidence>
<feature type="transmembrane region" description="Helical" evidence="8">
    <location>
        <begin position="20"/>
        <end position="46"/>
    </location>
</feature>
<dbReference type="GO" id="GO:0010041">
    <property type="term" value="P:response to iron(III) ion"/>
    <property type="evidence" value="ECO:0007669"/>
    <property type="project" value="TreeGrafter"/>
</dbReference>
<evidence type="ECO:0000256" key="3">
    <source>
        <dbReference type="ARBA" id="ARBA00022676"/>
    </source>
</evidence>
<evidence type="ECO:0000256" key="8">
    <source>
        <dbReference type="SAM" id="Phobius"/>
    </source>
</evidence>
<dbReference type="GO" id="GO:0016763">
    <property type="term" value="F:pentosyltransferase activity"/>
    <property type="evidence" value="ECO:0007669"/>
    <property type="project" value="TreeGrafter"/>
</dbReference>
<reference evidence="9" key="1">
    <citation type="journal article" date="2014" name="Front. Microbiol.">
        <title>High frequency of phylogenetically diverse reductive dehalogenase-homologous genes in deep subseafloor sedimentary metagenomes.</title>
        <authorList>
            <person name="Kawai M."/>
            <person name="Futagami T."/>
            <person name="Toyoda A."/>
            <person name="Takaki Y."/>
            <person name="Nishi S."/>
            <person name="Hori S."/>
            <person name="Arai W."/>
            <person name="Tsubouchi T."/>
            <person name="Morono Y."/>
            <person name="Uchiyama I."/>
            <person name="Ito T."/>
            <person name="Fujiyama A."/>
            <person name="Inagaki F."/>
            <person name="Takami H."/>
        </authorList>
    </citation>
    <scope>NUCLEOTIDE SEQUENCE</scope>
    <source>
        <strain evidence="9">Expedition CK06-06</strain>
    </source>
</reference>
<proteinExistence type="predicted"/>
<keyword evidence="4" id="KW-0808">Transferase</keyword>
<keyword evidence="2" id="KW-1003">Cell membrane</keyword>
<evidence type="ECO:0000256" key="2">
    <source>
        <dbReference type="ARBA" id="ARBA00022475"/>
    </source>
</evidence>
<dbReference type="GO" id="GO:0005886">
    <property type="term" value="C:plasma membrane"/>
    <property type="evidence" value="ECO:0007669"/>
    <property type="project" value="UniProtKB-SubCell"/>
</dbReference>
<sequence length="110" mass="11990">MSESALQLSELSSHKSSESLGLAGGLLLLIVALAVLVPGTIGVSLVDRDEGWYAQVCREMLESGDWLIPRYLGEVWLAKPPLLYWLVTMSYSLFGVGEWQARLVPVLATA</sequence>
<comment type="subcellular location">
    <subcellularLocation>
        <location evidence="1">Cell membrane</location>
        <topology evidence="1">Multi-pass membrane protein</topology>
    </subcellularLocation>
</comment>
<keyword evidence="6 8" id="KW-1133">Transmembrane helix</keyword>